<dbReference type="EMBL" id="ABCP01000047">
    <property type="protein sequence ID" value="EDM46247.1"/>
    <property type="molecule type" value="Genomic_DNA"/>
</dbReference>
<comment type="caution">
    <text evidence="1">The sequence shown here is derived from an EMBL/GenBank/DDBJ whole genome shotgun (WGS) entry which is preliminary data.</text>
</comment>
<dbReference type="AlphaFoldDB" id="A6F4T3"/>
<dbReference type="OrthoDB" id="6370069at2"/>
<evidence type="ECO:0000313" key="1">
    <source>
        <dbReference type="EMBL" id="EDM46247.1"/>
    </source>
</evidence>
<evidence type="ECO:0000313" key="2">
    <source>
        <dbReference type="Proteomes" id="UP000005856"/>
    </source>
</evidence>
<gene>
    <name evidence="1" type="ORF">MDG893_05074</name>
</gene>
<dbReference type="STRING" id="443152.MDG893_05074"/>
<protein>
    <submittedName>
        <fullName evidence="1">Uncharacterized protein</fullName>
    </submittedName>
</protein>
<dbReference type="RefSeq" id="WP_007155267.1">
    <property type="nucleotide sequence ID" value="NZ_ABCP01000047.1"/>
</dbReference>
<organism evidence="1 2">
    <name type="scientific">Marinobacter algicola DG893</name>
    <dbReference type="NCBI Taxonomy" id="443152"/>
    <lineage>
        <taxon>Bacteria</taxon>
        <taxon>Pseudomonadati</taxon>
        <taxon>Pseudomonadota</taxon>
        <taxon>Gammaproteobacteria</taxon>
        <taxon>Pseudomonadales</taxon>
        <taxon>Marinobacteraceae</taxon>
        <taxon>Marinobacter</taxon>
    </lineage>
</organism>
<name>A6F4T3_9GAMM</name>
<dbReference type="Proteomes" id="UP000005856">
    <property type="component" value="Unassembled WGS sequence"/>
</dbReference>
<keyword evidence="2" id="KW-1185">Reference proteome</keyword>
<accession>A6F4T3</accession>
<reference evidence="1 2" key="1">
    <citation type="submission" date="2007-06" db="EMBL/GenBank/DDBJ databases">
        <authorList>
            <person name="Green D."/>
            <person name="Ferriera S."/>
            <person name="Johnson J."/>
            <person name="Kravitz S."/>
            <person name="Beeson K."/>
            <person name="Sutton G."/>
            <person name="Rogers Y.-H."/>
            <person name="Friedman R."/>
            <person name="Frazier M."/>
            <person name="Venter J.C."/>
        </authorList>
    </citation>
    <scope>NUCLEOTIDE SEQUENCE [LARGE SCALE GENOMIC DNA]</scope>
    <source>
        <strain evidence="1 2">DG893</strain>
    </source>
</reference>
<proteinExistence type="predicted"/>
<sequence length="98" mass="11258">MAMTPAERKRRQREREKALDIKAYTMDLAATERAAIAEAAKLRGFEDQTEYILALVYKDRDMSRKENVCTYPDCRCPFDMGPDGKCLVGKPQKHEVES</sequence>